<reference evidence="1 2" key="1">
    <citation type="journal article" date="2018" name="Sci. Rep.">
        <title>Genomic signatures of local adaptation to the degree of environmental predictability in rotifers.</title>
        <authorList>
            <person name="Franch-Gras L."/>
            <person name="Hahn C."/>
            <person name="Garcia-Roger E.M."/>
            <person name="Carmona M.J."/>
            <person name="Serra M."/>
            <person name="Gomez A."/>
        </authorList>
    </citation>
    <scope>NUCLEOTIDE SEQUENCE [LARGE SCALE GENOMIC DNA]</scope>
    <source>
        <strain evidence="1">HYR1</strain>
    </source>
</reference>
<organism evidence="1 2">
    <name type="scientific">Brachionus plicatilis</name>
    <name type="common">Marine rotifer</name>
    <name type="synonym">Brachionus muelleri</name>
    <dbReference type="NCBI Taxonomy" id="10195"/>
    <lineage>
        <taxon>Eukaryota</taxon>
        <taxon>Metazoa</taxon>
        <taxon>Spiralia</taxon>
        <taxon>Gnathifera</taxon>
        <taxon>Rotifera</taxon>
        <taxon>Eurotatoria</taxon>
        <taxon>Monogononta</taxon>
        <taxon>Pseudotrocha</taxon>
        <taxon>Ploima</taxon>
        <taxon>Brachionidae</taxon>
        <taxon>Brachionus</taxon>
    </lineage>
</organism>
<accession>A0A3M7QYE1</accession>
<dbReference type="AlphaFoldDB" id="A0A3M7QYE1"/>
<comment type="caution">
    <text evidence="1">The sequence shown here is derived from an EMBL/GenBank/DDBJ whole genome shotgun (WGS) entry which is preliminary data.</text>
</comment>
<gene>
    <name evidence="1" type="ORF">BpHYR1_007119</name>
</gene>
<proteinExistence type="predicted"/>
<protein>
    <submittedName>
        <fullName evidence="1">Uncharacterized protein</fullName>
    </submittedName>
</protein>
<dbReference type="EMBL" id="REGN01004826">
    <property type="protein sequence ID" value="RNA16028.1"/>
    <property type="molecule type" value="Genomic_DNA"/>
</dbReference>
<keyword evidence="2" id="KW-1185">Reference proteome</keyword>
<sequence>MSLSYEIAATNRNNKMEKSNIDFDRKIKKSIITLLLQEKFYGSFVVVGKNDNNVDYLIRFASKPKSKIKQS</sequence>
<evidence type="ECO:0000313" key="1">
    <source>
        <dbReference type="EMBL" id="RNA16028.1"/>
    </source>
</evidence>
<name>A0A3M7QYE1_BRAPC</name>
<dbReference type="Proteomes" id="UP000276133">
    <property type="component" value="Unassembled WGS sequence"/>
</dbReference>
<evidence type="ECO:0000313" key="2">
    <source>
        <dbReference type="Proteomes" id="UP000276133"/>
    </source>
</evidence>